<dbReference type="Proteomes" id="UP000694843">
    <property type="component" value="Unplaced"/>
</dbReference>
<dbReference type="SUPFAM" id="SSF103473">
    <property type="entry name" value="MFS general substrate transporter"/>
    <property type="match status" value="1"/>
</dbReference>
<dbReference type="KEGG" id="hazt:108667644"/>
<keyword evidence="2 6" id="KW-0812">Transmembrane</keyword>
<evidence type="ECO:0000313" key="9">
    <source>
        <dbReference type="RefSeq" id="XP_018010174.1"/>
    </source>
</evidence>
<keyword evidence="3 6" id="KW-1133">Transmembrane helix</keyword>
<feature type="transmembrane region" description="Helical" evidence="6">
    <location>
        <begin position="210"/>
        <end position="231"/>
    </location>
</feature>
<dbReference type="PANTHER" id="PTHR23507">
    <property type="entry name" value="ZGC:174356"/>
    <property type="match status" value="1"/>
</dbReference>
<feature type="transmembrane region" description="Helical" evidence="6">
    <location>
        <begin position="443"/>
        <end position="466"/>
    </location>
</feature>
<sequence>MSTRSEEEERKPTWKERVIHVIASTSVEPVMLLDGLAFSNMVVLVENLQMDKICHITLNHTAEVCANISQYPDVRKAQQQEVSIFSMYNAIIMSVIPLFFILFMGAWSDKYGRKVPLCAAMLGHTMYSAGYLLNSWVWHWPVEYLLVVGLLESLGGGAVSFLTAANSYISDVTTEESRTSRVGLANSIWFLGGPIGTLMGTYIYRAAGYQVLFGTSLLMHIIATLYIIFLLPESHGPFADKKRLSKVLAPKPTYKLRHSIIQVYGLSRRKKNTESEVQRALDEITVKKMILDFFNPQRFIDSFRSTLRKREGNVRIYILLLIAANLLRKIGRGAYMYLFTRTVLDWGPADYGVWVTYKNIVATVGSLVAVPVLSAGLQVSDSVLAMVGALSSVLDYVLYGLVSPSAQFLIWLAPISAMLVNSGAIAIRALLSKYVAPDELGKVSAVLGALDGVMPMLSFSLYTAVYHSTVAVFPGAQFYFGAAVNCLMAFIFAFIILSDKTKQYDVETAKIAPPTGPVVEKNLVVHTDSNWLYDDYNNYKMRISTILLSAINFSIEVPLMERTLSRKSNLVNKRPERTKPMNIIGEGSRENSEERDVPENVEARKERSVNGKVGWSVSVESKENAKRQKSDEGISKDISEEENFESNEEKGDNDGTVNKAYESD</sequence>
<evidence type="ECO:0000256" key="3">
    <source>
        <dbReference type="ARBA" id="ARBA00022989"/>
    </source>
</evidence>
<proteinExistence type="predicted"/>
<evidence type="ECO:0000256" key="1">
    <source>
        <dbReference type="ARBA" id="ARBA00004141"/>
    </source>
</evidence>
<evidence type="ECO:0000256" key="4">
    <source>
        <dbReference type="ARBA" id="ARBA00023136"/>
    </source>
</evidence>
<dbReference type="OMA" id="RRKICMT"/>
<dbReference type="PROSITE" id="PS00216">
    <property type="entry name" value="SUGAR_TRANSPORT_1"/>
    <property type="match status" value="1"/>
</dbReference>
<keyword evidence="4 6" id="KW-0472">Membrane</keyword>
<dbReference type="AlphaFoldDB" id="A0A8B7N9N8"/>
<evidence type="ECO:0000259" key="7">
    <source>
        <dbReference type="PROSITE" id="PS50850"/>
    </source>
</evidence>
<feature type="compositionally biased region" description="Basic and acidic residues" evidence="5">
    <location>
        <begin position="620"/>
        <end position="638"/>
    </location>
</feature>
<feature type="transmembrane region" description="Helical" evidence="6">
    <location>
        <begin position="408"/>
        <end position="431"/>
    </location>
</feature>
<feature type="transmembrane region" description="Helical" evidence="6">
    <location>
        <begin position="184"/>
        <end position="204"/>
    </location>
</feature>
<feature type="region of interest" description="Disordered" evidence="5">
    <location>
        <begin position="570"/>
        <end position="664"/>
    </location>
</feature>
<organism evidence="8 9">
    <name type="scientific">Hyalella azteca</name>
    <name type="common">Amphipod</name>
    <dbReference type="NCBI Taxonomy" id="294128"/>
    <lineage>
        <taxon>Eukaryota</taxon>
        <taxon>Metazoa</taxon>
        <taxon>Ecdysozoa</taxon>
        <taxon>Arthropoda</taxon>
        <taxon>Crustacea</taxon>
        <taxon>Multicrustacea</taxon>
        <taxon>Malacostraca</taxon>
        <taxon>Eumalacostraca</taxon>
        <taxon>Peracarida</taxon>
        <taxon>Amphipoda</taxon>
        <taxon>Senticaudata</taxon>
        <taxon>Talitrida</taxon>
        <taxon>Talitroidea</taxon>
        <taxon>Hyalellidae</taxon>
        <taxon>Hyalella</taxon>
    </lineage>
</organism>
<dbReference type="PROSITE" id="PS50850">
    <property type="entry name" value="MFS"/>
    <property type="match status" value="1"/>
</dbReference>
<evidence type="ECO:0000313" key="8">
    <source>
        <dbReference type="Proteomes" id="UP000694843"/>
    </source>
</evidence>
<feature type="transmembrane region" description="Helical" evidence="6">
    <location>
        <begin position="144"/>
        <end position="164"/>
    </location>
</feature>
<reference evidence="9" key="1">
    <citation type="submission" date="2025-08" db="UniProtKB">
        <authorList>
            <consortium name="RefSeq"/>
        </authorList>
    </citation>
    <scope>IDENTIFICATION</scope>
    <source>
        <tissue evidence="9">Whole organism</tissue>
    </source>
</reference>
<name>A0A8B7N9N8_HYAAZ</name>
<dbReference type="InterPro" id="IPR020846">
    <property type="entry name" value="MFS_dom"/>
</dbReference>
<feature type="transmembrane region" description="Helical" evidence="6">
    <location>
        <begin position="382"/>
        <end position="402"/>
    </location>
</feature>
<dbReference type="PANTHER" id="PTHR23507:SF1">
    <property type="entry name" value="FI18259P1-RELATED"/>
    <property type="match status" value="1"/>
</dbReference>
<dbReference type="OrthoDB" id="6360597at2759"/>
<feature type="transmembrane region" description="Helical" evidence="6">
    <location>
        <begin position="85"/>
        <end position="105"/>
    </location>
</feature>
<evidence type="ECO:0000256" key="2">
    <source>
        <dbReference type="ARBA" id="ARBA00022692"/>
    </source>
</evidence>
<dbReference type="RefSeq" id="XP_018010174.1">
    <property type="nucleotide sequence ID" value="XM_018154685.2"/>
</dbReference>
<dbReference type="InterPro" id="IPR036259">
    <property type="entry name" value="MFS_trans_sf"/>
</dbReference>
<dbReference type="GeneID" id="108667644"/>
<gene>
    <name evidence="9" type="primary">LOC108667644</name>
</gene>
<evidence type="ECO:0000256" key="5">
    <source>
        <dbReference type="SAM" id="MobiDB-lite"/>
    </source>
</evidence>
<feature type="transmembrane region" description="Helical" evidence="6">
    <location>
        <begin position="314"/>
        <end position="331"/>
    </location>
</feature>
<accession>A0A8B7N9N8</accession>
<evidence type="ECO:0000256" key="6">
    <source>
        <dbReference type="SAM" id="Phobius"/>
    </source>
</evidence>
<feature type="compositionally biased region" description="Basic and acidic residues" evidence="5">
    <location>
        <begin position="587"/>
        <end position="609"/>
    </location>
</feature>
<feature type="domain" description="Major facilitator superfamily (MFS) profile" evidence="7">
    <location>
        <begin position="35"/>
        <end position="501"/>
    </location>
</feature>
<feature type="transmembrane region" description="Helical" evidence="6">
    <location>
        <begin position="351"/>
        <end position="370"/>
    </location>
</feature>
<keyword evidence="8" id="KW-1185">Reference proteome</keyword>
<feature type="transmembrane region" description="Helical" evidence="6">
    <location>
        <begin position="478"/>
        <end position="497"/>
    </location>
</feature>
<protein>
    <submittedName>
        <fullName evidence="9">Proton-coupled folate transporter</fullName>
    </submittedName>
</protein>
<dbReference type="InterPro" id="IPR011701">
    <property type="entry name" value="MFS"/>
</dbReference>
<dbReference type="InterPro" id="IPR005829">
    <property type="entry name" value="Sugar_transporter_CS"/>
</dbReference>
<comment type="subcellular location">
    <subcellularLocation>
        <location evidence="1">Membrane</location>
        <topology evidence="1">Multi-pass membrane protein</topology>
    </subcellularLocation>
</comment>
<dbReference type="GO" id="GO:0016020">
    <property type="term" value="C:membrane"/>
    <property type="evidence" value="ECO:0007669"/>
    <property type="project" value="UniProtKB-SubCell"/>
</dbReference>
<dbReference type="Gene3D" id="1.20.1250.20">
    <property type="entry name" value="MFS general substrate transporter like domains"/>
    <property type="match status" value="1"/>
</dbReference>
<dbReference type="Pfam" id="PF07690">
    <property type="entry name" value="MFS_1"/>
    <property type="match status" value="1"/>
</dbReference>
<dbReference type="GO" id="GO:0022857">
    <property type="term" value="F:transmembrane transporter activity"/>
    <property type="evidence" value="ECO:0007669"/>
    <property type="project" value="InterPro"/>
</dbReference>